<feature type="compositionally biased region" description="Low complexity" evidence="5">
    <location>
        <begin position="1"/>
        <end position="21"/>
    </location>
</feature>
<dbReference type="SUPFAM" id="SSF52047">
    <property type="entry name" value="RNI-like"/>
    <property type="match status" value="1"/>
</dbReference>
<dbReference type="InterPro" id="IPR039631">
    <property type="entry name" value="LRRC42"/>
</dbReference>
<dbReference type="Ensembl" id="ENSPCLT00000008269.1">
    <property type="protein sequence ID" value="ENSPCLP00000005985.1"/>
    <property type="gene ID" value="ENSPCLG00000005017.1"/>
</dbReference>
<dbReference type="InterPro" id="IPR001611">
    <property type="entry name" value="Leu-rich_rpt"/>
</dbReference>
<evidence type="ECO:0000256" key="3">
    <source>
        <dbReference type="ARBA" id="ARBA00022614"/>
    </source>
</evidence>
<organism evidence="6 7">
    <name type="scientific">Phasianus colchicus</name>
    <name type="common">Common pheasant</name>
    <dbReference type="NCBI Taxonomy" id="9054"/>
    <lineage>
        <taxon>Eukaryota</taxon>
        <taxon>Metazoa</taxon>
        <taxon>Chordata</taxon>
        <taxon>Craniata</taxon>
        <taxon>Vertebrata</taxon>
        <taxon>Euteleostomi</taxon>
        <taxon>Archelosauria</taxon>
        <taxon>Archosauria</taxon>
        <taxon>Dinosauria</taxon>
        <taxon>Saurischia</taxon>
        <taxon>Theropoda</taxon>
        <taxon>Coelurosauria</taxon>
        <taxon>Aves</taxon>
        <taxon>Neognathae</taxon>
        <taxon>Galloanserae</taxon>
        <taxon>Galliformes</taxon>
        <taxon>Phasianidae</taxon>
        <taxon>Phasianinae</taxon>
        <taxon>Phasianus</taxon>
    </lineage>
</organism>
<protein>
    <recommendedName>
        <fullName evidence="2">Leucine-rich repeat-containing protein 42</fullName>
    </recommendedName>
</protein>
<feature type="region of interest" description="Disordered" evidence="5">
    <location>
        <begin position="41"/>
        <end position="192"/>
    </location>
</feature>
<reference evidence="6" key="2">
    <citation type="submission" date="2025-09" db="UniProtKB">
        <authorList>
            <consortium name="Ensembl"/>
        </authorList>
    </citation>
    <scope>IDENTIFICATION</scope>
</reference>
<comment type="similarity">
    <text evidence="1">Belongs to the LRRC42 family.</text>
</comment>
<feature type="region of interest" description="Disordered" evidence="5">
    <location>
        <begin position="1"/>
        <end position="26"/>
    </location>
</feature>
<keyword evidence="4" id="KW-0677">Repeat</keyword>
<accession>A0A669PEW9</accession>
<reference evidence="6" key="1">
    <citation type="submission" date="2025-08" db="UniProtKB">
        <authorList>
            <consortium name="Ensembl"/>
        </authorList>
    </citation>
    <scope>IDENTIFICATION</scope>
</reference>
<evidence type="ECO:0000256" key="5">
    <source>
        <dbReference type="SAM" id="MobiDB-lite"/>
    </source>
</evidence>
<evidence type="ECO:0000313" key="6">
    <source>
        <dbReference type="Ensembl" id="ENSPCLP00000005985.1"/>
    </source>
</evidence>
<dbReference type="AlphaFoldDB" id="A0A669PEW9"/>
<dbReference type="Proteomes" id="UP000472261">
    <property type="component" value="Unplaced"/>
</dbReference>
<evidence type="ECO:0000256" key="1">
    <source>
        <dbReference type="ARBA" id="ARBA00009297"/>
    </source>
</evidence>
<dbReference type="Pfam" id="PF13516">
    <property type="entry name" value="LRR_6"/>
    <property type="match status" value="2"/>
</dbReference>
<dbReference type="OMA" id="FYGKTHR"/>
<dbReference type="PANTHER" id="PTHR31994:SF3">
    <property type="entry name" value="LEUCINE-RICH REPEAT-CONTAINING PROTEIN 42"/>
    <property type="match status" value="1"/>
</dbReference>
<dbReference type="InterPro" id="IPR032675">
    <property type="entry name" value="LRR_dom_sf"/>
</dbReference>
<name>A0A669PEW9_PHACC</name>
<feature type="compositionally biased region" description="Pro residues" evidence="5">
    <location>
        <begin position="91"/>
        <end position="106"/>
    </location>
</feature>
<evidence type="ECO:0000256" key="4">
    <source>
        <dbReference type="ARBA" id="ARBA00022737"/>
    </source>
</evidence>
<dbReference type="PANTHER" id="PTHR31994">
    <property type="entry name" value="LEUCINE-RICH REPEAT-CONTAINING PROTEIN 42"/>
    <property type="match status" value="1"/>
</dbReference>
<evidence type="ECO:0000313" key="7">
    <source>
        <dbReference type="Proteomes" id="UP000472261"/>
    </source>
</evidence>
<sequence>MRLSAPAGARRPAARSPHPSAMFPAGCRGSLEVAMTRAAPAALKHQSTARILARERGRQKGNPSGRPGSEPPAPGHGTATVRYGPASSSPLPAPGAAPPRPQPPAPRDGRRERAARPGRVTARRGGPAGQVGGGRDPREAIAPVPLSSLRARRGAEPRRSSRSLPPPPARLCPPPRAAPSVPPPCPAGGPRTCSHSGLPGSLRGLSPASPAALCPHLASFLQDGTRGMSYWLRSESHADAGPIYVRERGRLHVVSPAAGGIQSARPLRLFSGGFSVELCLNGEDDRARRPRTDHFIFTYTKEGNLRYSAKSLFSLVLGYISDNVDHIDSLVGFPEQIAEKLFSAAEARQKFTEPVTGLRALQKFTEAYGSLVLCSLCLRNRCLVISEKLEEIKSFRELTCLDLSCCKLGDEHELLEHLTKEALSSVKRLLLKDNALSDAGLRRMTAPVRVLKKGLQNLLVLDLSCNPKITDVGIGYVLCFKKLNCLDISGTGLKDVNAVVKRIQTQIGLVQSKVPLKEFDHSNCKTEGWAEQTVLQWEQAVMEAMKPQEDLRSRTAAQRFYGKTRRIEEVVKCKLVEAETKASGNLQFYKEDVQNCHLPLKKDVAGSHELKNNKKRALAEQERERTSKQKHLCLTVGDWDLLNTY</sequence>
<feature type="compositionally biased region" description="Pro residues" evidence="5">
    <location>
        <begin position="164"/>
        <end position="187"/>
    </location>
</feature>
<proteinExistence type="inferred from homology"/>
<keyword evidence="3" id="KW-0433">Leucine-rich repeat</keyword>
<keyword evidence="7" id="KW-1185">Reference proteome</keyword>
<dbReference type="Gene3D" id="3.80.10.10">
    <property type="entry name" value="Ribonuclease Inhibitor"/>
    <property type="match status" value="1"/>
</dbReference>
<evidence type="ECO:0000256" key="2">
    <source>
        <dbReference type="ARBA" id="ARBA00014198"/>
    </source>
</evidence>